<name>A0AAV0L133_9ROSI</name>
<gene>
    <name evidence="1" type="ORF">LITE_LOCUS21291</name>
</gene>
<dbReference type="EMBL" id="CAMGYJ010000006">
    <property type="protein sequence ID" value="CAI0427668.1"/>
    <property type="molecule type" value="Genomic_DNA"/>
</dbReference>
<organism evidence="1 2">
    <name type="scientific">Linum tenue</name>
    <dbReference type="NCBI Taxonomy" id="586396"/>
    <lineage>
        <taxon>Eukaryota</taxon>
        <taxon>Viridiplantae</taxon>
        <taxon>Streptophyta</taxon>
        <taxon>Embryophyta</taxon>
        <taxon>Tracheophyta</taxon>
        <taxon>Spermatophyta</taxon>
        <taxon>Magnoliopsida</taxon>
        <taxon>eudicotyledons</taxon>
        <taxon>Gunneridae</taxon>
        <taxon>Pentapetalae</taxon>
        <taxon>rosids</taxon>
        <taxon>fabids</taxon>
        <taxon>Malpighiales</taxon>
        <taxon>Linaceae</taxon>
        <taxon>Linum</taxon>
    </lineage>
</organism>
<keyword evidence="2" id="KW-1185">Reference proteome</keyword>
<protein>
    <submittedName>
        <fullName evidence="1">Uncharacterized protein</fullName>
    </submittedName>
</protein>
<sequence length="35" mass="4085">RKRNVAVTRERDREGEGQKGLNIRESMKLLSKLIC</sequence>
<comment type="caution">
    <text evidence="1">The sequence shown here is derived from an EMBL/GenBank/DDBJ whole genome shotgun (WGS) entry which is preliminary data.</text>
</comment>
<evidence type="ECO:0000313" key="1">
    <source>
        <dbReference type="EMBL" id="CAI0427668.1"/>
    </source>
</evidence>
<accession>A0AAV0L133</accession>
<feature type="non-terminal residue" evidence="1">
    <location>
        <position position="1"/>
    </location>
</feature>
<dbReference type="AlphaFoldDB" id="A0AAV0L133"/>
<proteinExistence type="predicted"/>
<evidence type="ECO:0000313" key="2">
    <source>
        <dbReference type="Proteomes" id="UP001154282"/>
    </source>
</evidence>
<dbReference type="Proteomes" id="UP001154282">
    <property type="component" value="Unassembled WGS sequence"/>
</dbReference>
<reference evidence="1" key="1">
    <citation type="submission" date="2022-08" db="EMBL/GenBank/DDBJ databases">
        <authorList>
            <person name="Gutierrez-Valencia J."/>
        </authorList>
    </citation>
    <scope>NUCLEOTIDE SEQUENCE</scope>
</reference>